<evidence type="ECO:0008006" key="4">
    <source>
        <dbReference type="Google" id="ProtNLM"/>
    </source>
</evidence>
<reference evidence="2 3" key="1">
    <citation type="submission" date="2020-08" db="EMBL/GenBank/DDBJ databases">
        <title>Genomic Encyclopedia of Type Strains, Phase IV (KMG-IV): sequencing the most valuable type-strain genomes for metagenomic binning, comparative biology and taxonomic classification.</title>
        <authorList>
            <person name="Goeker M."/>
        </authorList>
    </citation>
    <scope>NUCLEOTIDE SEQUENCE [LARGE SCALE GENOMIC DNA]</scope>
    <source>
        <strain evidence="2 3">DSM 103526</strain>
    </source>
</reference>
<protein>
    <recommendedName>
        <fullName evidence="4">Hook-length control protein FliK</fullName>
    </recommendedName>
</protein>
<proteinExistence type="predicted"/>
<dbReference type="RefSeq" id="WP_184312300.1">
    <property type="nucleotide sequence ID" value="NZ_JACHEN010000028.1"/>
</dbReference>
<dbReference type="EMBL" id="JACHEN010000028">
    <property type="protein sequence ID" value="MBB6217794.1"/>
    <property type="molecule type" value="Genomic_DNA"/>
</dbReference>
<keyword evidence="3" id="KW-1185">Reference proteome</keyword>
<sequence length="513" mass="58669">MNIKVRITISNDQFKSIQQVNAEVRALGISQGEIGNFKEGQIITAKIKSILNEIFLLELGNGKSIEAKQNNILGLNLEKGNTYQFIVKTGEDGQIFMKPLLNEDVNIQQSDQGIIKFLEQAGIAPDKDKIQLVKLLLEAEMPVNERMIMEVNKARLQFDRIESLLKGMQDVQTEKGQFLEMDLGQALRELMRNQEQQQSHGESSIQMDGEESHENKFVNTKEMVINSSELENSEKTELLSKMEKNMDAKVEGNIERINIREMDFDKIIFLLKNGLKINLKNATALNDVILRQFPMSQQFEEIIQSLMKDDKTVNLGKNLRETTLKLQDALINRNPEFQEVLKELYAKAEMVKLKLTALDSDQHKDIVKQLENLKNNIDFLGKVNPLQTFLQVPIEIGNSHRNLDLFVVQERGKSKKINPQDVKILVSLDTKNMAFVQALIEIKEKSITCNFRIETEYAKQLIQSHEKKLEDGLTGYGFTNVYFHYAVSQSPIHLINAARSEKSLRHNSIDLKV</sequence>
<evidence type="ECO:0000313" key="2">
    <source>
        <dbReference type="EMBL" id="MBB6217794.1"/>
    </source>
</evidence>
<feature type="compositionally biased region" description="Polar residues" evidence="1">
    <location>
        <begin position="193"/>
        <end position="206"/>
    </location>
</feature>
<evidence type="ECO:0000313" key="3">
    <source>
        <dbReference type="Proteomes" id="UP000579281"/>
    </source>
</evidence>
<organism evidence="2 3">
    <name type="scientific">Anaerosolibacter carboniphilus</name>
    <dbReference type="NCBI Taxonomy" id="1417629"/>
    <lineage>
        <taxon>Bacteria</taxon>
        <taxon>Bacillati</taxon>
        <taxon>Bacillota</taxon>
        <taxon>Clostridia</taxon>
        <taxon>Peptostreptococcales</taxon>
        <taxon>Thermotaleaceae</taxon>
        <taxon>Anaerosolibacter</taxon>
    </lineage>
</organism>
<accession>A0A841KVX2</accession>
<gene>
    <name evidence="2" type="ORF">HNQ80_003917</name>
</gene>
<evidence type="ECO:0000256" key="1">
    <source>
        <dbReference type="SAM" id="MobiDB-lite"/>
    </source>
</evidence>
<dbReference type="AlphaFoldDB" id="A0A841KVX2"/>
<feature type="region of interest" description="Disordered" evidence="1">
    <location>
        <begin position="192"/>
        <end position="212"/>
    </location>
</feature>
<dbReference type="Proteomes" id="UP000579281">
    <property type="component" value="Unassembled WGS sequence"/>
</dbReference>
<name>A0A841KVX2_9FIRM</name>
<comment type="caution">
    <text evidence="2">The sequence shown here is derived from an EMBL/GenBank/DDBJ whole genome shotgun (WGS) entry which is preliminary data.</text>
</comment>